<dbReference type="STRING" id="48269.A0A183MLR5"/>
<keyword evidence="2" id="KW-1185">Reference proteome</keyword>
<evidence type="ECO:0000313" key="1">
    <source>
        <dbReference type="EMBL" id="VDP22658.1"/>
    </source>
</evidence>
<proteinExistence type="predicted"/>
<dbReference type="EMBL" id="UZAI01017266">
    <property type="protein sequence ID" value="VDP22658.1"/>
    <property type="molecule type" value="Genomic_DNA"/>
</dbReference>
<accession>A0A183MLR5</accession>
<dbReference type="Proteomes" id="UP000277204">
    <property type="component" value="Unassembled WGS sequence"/>
</dbReference>
<gene>
    <name evidence="1" type="ORF">SMRZ_LOCUS16990</name>
</gene>
<name>A0A183MLR5_9TREM</name>
<protein>
    <submittedName>
        <fullName evidence="1">Uncharacterized protein</fullName>
    </submittedName>
</protein>
<dbReference type="AlphaFoldDB" id="A0A183MLR5"/>
<organism evidence="1 2">
    <name type="scientific">Schistosoma margrebowiei</name>
    <dbReference type="NCBI Taxonomy" id="48269"/>
    <lineage>
        <taxon>Eukaryota</taxon>
        <taxon>Metazoa</taxon>
        <taxon>Spiralia</taxon>
        <taxon>Lophotrochozoa</taxon>
        <taxon>Platyhelminthes</taxon>
        <taxon>Trematoda</taxon>
        <taxon>Digenea</taxon>
        <taxon>Strigeidida</taxon>
        <taxon>Schistosomatoidea</taxon>
        <taxon>Schistosomatidae</taxon>
        <taxon>Schistosoma</taxon>
    </lineage>
</organism>
<evidence type="ECO:0000313" key="2">
    <source>
        <dbReference type="Proteomes" id="UP000277204"/>
    </source>
</evidence>
<reference evidence="1 2" key="1">
    <citation type="submission" date="2018-11" db="EMBL/GenBank/DDBJ databases">
        <authorList>
            <consortium name="Pathogen Informatics"/>
        </authorList>
    </citation>
    <scope>NUCLEOTIDE SEQUENCE [LARGE SCALE GENOMIC DNA]</scope>
    <source>
        <strain evidence="1 2">Zambia</strain>
    </source>
</reference>
<sequence length="103" mass="11779">MFFNRMNAALALPMLASMSASDPPCSSTMLSRRTMTPHDESRIPSEVMRPMPFLTTRKTTYLGTWNVRTIWDNGRALQIAAEMRRYNLEVLGISETHWTQVGQ</sequence>